<dbReference type="InterPro" id="IPR032710">
    <property type="entry name" value="NTF2-like_dom_sf"/>
</dbReference>
<proteinExistence type="predicted"/>
<protein>
    <submittedName>
        <fullName evidence="2">Nuclear transport factor 2 family protein</fullName>
    </submittedName>
</protein>
<reference evidence="2 3" key="1">
    <citation type="submission" date="2019-07" db="EMBL/GenBank/DDBJ databases">
        <title>Tomitella cavernea sp. nov., an actinomycete isolated from soil.</title>
        <authorList>
            <person name="Cheng J."/>
        </authorList>
    </citation>
    <scope>NUCLEOTIDE SEQUENCE [LARGE SCALE GENOMIC DNA]</scope>
    <source>
        <strain evidence="2 3">HY188</strain>
    </source>
</reference>
<dbReference type="EMBL" id="CP041765">
    <property type="protein sequence ID" value="QDQ98845.1"/>
    <property type="molecule type" value="Genomic_DNA"/>
</dbReference>
<organism evidence="2 3">
    <name type="scientific">Tomitella fengzijianii</name>
    <dbReference type="NCBI Taxonomy" id="2597660"/>
    <lineage>
        <taxon>Bacteria</taxon>
        <taxon>Bacillati</taxon>
        <taxon>Actinomycetota</taxon>
        <taxon>Actinomycetes</taxon>
        <taxon>Mycobacteriales</taxon>
        <taxon>Tomitella</taxon>
    </lineage>
</organism>
<sequence>MTALSVADRLDLADLVDRYAALVDDRDHDALGALFTPDAVLRQPRPPKQMDPVDEVVGRAAIAGNFARLDGLRATQHAVVGKVFTAGSDGAASGRIACIAHHVSVSDDRSVDHAWHLTYEDVYRRTDGVWQIAARTLRLGWIEKRTVGAVRAP</sequence>
<evidence type="ECO:0000313" key="2">
    <source>
        <dbReference type="EMBL" id="QDQ98845.1"/>
    </source>
</evidence>
<keyword evidence="3" id="KW-1185">Reference proteome</keyword>
<name>A0A516X705_9ACTN</name>
<dbReference type="OrthoDB" id="1492465at2"/>
<dbReference type="SUPFAM" id="SSF54427">
    <property type="entry name" value="NTF2-like"/>
    <property type="match status" value="1"/>
</dbReference>
<dbReference type="KEGG" id="toy:FO059_17715"/>
<reference evidence="2 3" key="2">
    <citation type="submission" date="2019-07" db="EMBL/GenBank/DDBJ databases">
        <authorList>
            <person name="Huang Y."/>
        </authorList>
    </citation>
    <scope>NUCLEOTIDE SEQUENCE [LARGE SCALE GENOMIC DNA]</scope>
    <source>
        <strain evidence="2 3">HY188</strain>
    </source>
</reference>
<evidence type="ECO:0000313" key="3">
    <source>
        <dbReference type="Proteomes" id="UP000317344"/>
    </source>
</evidence>
<dbReference type="Proteomes" id="UP000317344">
    <property type="component" value="Chromosome"/>
</dbReference>
<evidence type="ECO:0000259" key="1">
    <source>
        <dbReference type="Pfam" id="PF13577"/>
    </source>
</evidence>
<dbReference type="AlphaFoldDB" id="A0A516X705"/>
<dbReference type="Gene3D" id="3.10.450.50">
    <property type="match status" value="1"/>
</dbReference>
<dbReference type="CDD" id="cd00531">
    <property type="entry name" value="NTF2_like"/>
    <property type="match status" value="1"/>
</dbReference>
<dbReference type="Pfam" id="PF13577">
    <property type="entry name" value="SnoaL_4"/>
    <property type="match status" value="1"/>
</dbReference>
<feature type="domain" description="SnoaL-like" evidence="1">
    <location>
        <begin position="6"/>
        <end position="136"/>
    </location>
</feature>
<accession>A0A516X705</accession>
<dbReference type="RefSeq" id="WP_143910249.1">
    <property type="nucleotide sequence ID" value="NZ_CP041765.1"/>
</dbReference>
<gene>
    <name evidence="2" type="ORF">FO059_17715</name>
</gene>
<dbReference type="InterPro" id="IPR037401">
    <property type="entry name" value="SnoaL-like"/>
</dbReference>